<dbReference type="OrthoDB" id="9813251at2"/>
<evidence type="ECO:0000313" key="5">
    <source>
        <dbReference type="Proteomes" id="UP000182264"/>
    </source>
</evidence>
<dbReference type="Gene3D" id="3.30.1330.30">
    <property type="match status" value="1"/>
</dbReference>
<dbReference type="Proteomes" id="UP000182264">
    <property type="component" value="Chromosome"/>
</dbReference>
<dbReference type="InterPro" id="IPR004038">
    <property type="entry name" value="Ribosomal_eL8/eL30/eS12/Gad45"/>
</dbReference>
<proteinExistence type="predicted"/>
<dbReference type="EMBL" id="CP015518">
    <property type="protein sequence ID" value="APG25890.1"/>
    <property type="molecule type" value="Genomic_DNA"/>
</dbReference>
<dbReference type="InterPro" id="IPR029064">
    <property type="entry name" value="Ribosomal_eL30-like_sf"/>
</dbReference>
<reference evidence="4 5" key="1">
    <citation type="journal article" date="2017" name="Genome Announc.">
        <title>Complete Genome Sequences of Two Acetylene-Fermenting Pelobacter acetylenicus Strains.</title>
        <authorList>
            <person name="Sutton J.M."/>
            <person name="Baesman S.M."/>
            <person name="Fierst J.L."/>
            <person name="Poret-Peterson A.T."/>
            <person name="Oremland R.S."/>
            <person name="Dunlap D.S."/>
            <person name="Akob D.M."/>
        </authorList>
    </citation>
    <scope>NUCLEOTIDE SEQUENCE [LARGE SCALE GENOMIC DNA]</scope>
    <source>
        <strain evidence="4 5">DSM 3247</strain>
    </source>
</reference>
<sequence length="212" mass="23067">MKKARPTIRRSDSKSGARHTPQRTCAACRKSLDQGFLVRYVLSPQGNIVVDYRKKLPGRGVYTCLDFACLEMAVKKGQLARALRLGGTFSADALWRELCGQIRSRAFSLLGMARKAGQIVSGTQQVLCELQAGRDIALLVLAEDLSLAMAAKVQNAANRNAVPCFVFSAKDQIGHLLGKSERGVVAFRSGPLAGAIREELERLKKFAGEFNG</sequence>
<name>A0A1L3GJ20_SYNAC</name>
<feature type="domain" description="Ribosomal protein eL8/eL30/eS12/Gadd45" evidence="2">
    <location>
        <begin position="108"/>
        <end position="185"/>
    </location>
</feature>
<dbReference type="SUPFAM" id="SSF64376">
    <property type="entry name" value="YlxR-like"/>
    <property type="match status" value="1"/>
</dbReference>
<dbReference type="InterPro" id="IPR037465">
    <property type="entry name" value="YlxR"/>
</dbReference>
<evidence type="ECO:0000259" key="3">
    <source>
        <dbReference type="Pfam" id="PF04296"/>
    </source>
</evidence>
<evidence type="ECO:0008006" key="6">
    <source>
        <dbReference type="Google" id="ProtNLM"/>
    </source>
</evidence>
<accession>A0A1L3GJ20</accession>
<evidence type="ECO:0000256" key="1">
    <source>
        <dbReference type="SAM" id="MobiDB-lite"/>
    </source>
</evidence>
<gene>
    <name evidence="4" type="ORF">A7E75_13370</name>
</gene>
<dbReference type="InterPro" id="IPR035931">
    <property type="entry name" value="YlxR-like_sf"/>
</dbReference>
<evidence type="ECO:0000313" key="4">
    <source>
        <dbReference type="EMBL" id="APG25890.1"/>
    </source>
</evidence>
<dbReference type="Pfam" id="PF01248">
    <property type="entry name" value="Ribosomal_L7Ae"/>
    <property type="match status" value="1"/>
</dbReference>
<dbReference type="Pfam" id="PF04296">
    <property type="entry name" value="YlxR"/>
    <property type="match status" value="1"/>
</dbReference>
<feature type="region of interest" description="Disordered" evidence="1">
    <location>
        <begin position="1"/>
        <end position="21"/>
    </location>
</feature>
<dbReference type="PANTHER" id="PTHR34215">
    <property type="entry name" value="BLL0784 PROTEIN"/>
    <property type="match status" value="1"/>
</dbReference>
<evidence type="ECO:0000259" key="2">
    <source>
        <dbReference type="Pfam" id="PF01248"/>
    </source>
</evidence>
<dbReference type="InterPro" id="IPR007393">
    <property type="entry name" value="YlxR_dom"/>
</dbReference>
<keyword evidence="5" id="KW-1185">Reference proteome</keyword>
<dbReference type="Gene3D" id="3.30.1230.10">
    <property type="entry name" value="YlxR-like"/>
    <property type="match status" value="1"/>
</dbReference>
<dbReference type="STRING" id="29542.A6070_07400"/>
<organism evidence="4 5">
    <name type="scientific">Syntrophotalea acetylenica</name>
    <name type="common">Pelobacter acetylenicus</name>
    <dbReference type="NCBI Taxonomy" id="29542"/>
    <lineage>
        <taxon>Bacteria</taxon>
        <taxon>Pseudomonadati</taxon>
        <taxon>Thermodesulfobacteriota</taxon>
        <taxon>Desulfuromonadia</taxon>
        <taxon>Desulfuromonadales</taxon>
        <taxon>Syntrophotaleaceae</taxon>
        <taxon>Syntrophotalea</taxon>
    </lineage>
</organism>
<dbReference type="AlphaFoldDB" id="A0A1L3GJ20"/>
<dbReference type="PANTHER" id="PTHR34215:SF1">
    <property type="entry name" value="YLXR DOMAIN-CONTAINING PROTEIN"/>
    <property type="match status" value="1"/>
</dbReference>
<protein>
    <recommendedName>
        <fullName evidence="6">YlxR domain-containing protein</fullName>
    </recommendedName>
</protein>
<feature type="domain" description="YlxR" evidence="3">
    <location>
        <begin position="23"/>
        <end position="84"/>
    </location>
</feature>
<dbReference type="SUPFAM" id="SSF55315">
    <property type="entry name" value="L30e-like"/>
    <property type="match status" value="1"/>
</dbReference>